<dbReference type="Ensembl" id="ENSMALT00000011863.1">
    <property type="protein sequence ID" value="ENSMALP00000011615.1"/>
    <property type="gene ID" value="ENSMALG00000008245.1"/>
</dbReference>
<dbReference type="SMART" id="SM00060">
    <property type="entry name" value="FN3"/>
    <property type="match status" value="2"/>
</dbReference>
<dbReference type="STRING" id="43700.ENSMALP00000011615"/>
<dbReference type="OrthoDB" id="8906725at2759"/>
<protein>
    <recommendedName>
        <fullName evidence="11">Fibronectin type-III domain-containing protein</fullName>
    </recommendedName>
</protein>
<feature type="domain" description="Fibronectin type-III" evidence="11">
    <location>
        <begin position="329"/>
        <end position="431"/>
    </location>
</feature>
<dbReference type="KEGG" id="malb:109972444"/>
<evidence type="ECO:0000256" key="9">
    <source>
        <dbReference type="SAM" id="Phobius"/>
    </source>
</evidence>
<evidence type="ECO:0000256" key="3">
    <source>
        <dbReference type="ARBA" id="ARBA00022729"/>
    </source>
</evidence>
<feature type="domain" description="Fibronectin type-III" evidence="11">
    <location>
        <begin position="137"/>
        <end position="233"/>
    </location>
</feature>
<dbReference type="Proteomes" id="UP000261600">
    <property type="component" value="Unplaced"/>
</dbReference>
<reference evidence="12" key="2">
    <citation type="submission" date="2025-09" db="UniProtKB">
        <authorList>
            <consortium name="Ensembl"/>
        </authorList>
    </citation>
    <scope>IDENTIFICATION</scope>
</reference>
<proteinExistence type="predicted"/>
<evidence type="ECO:0000256" key="5">
    <source>
        <dbReference type="ARBA" id="ARBA00023136"/>
    </source>
</evidence>
<evidence type="ECO:0000256" key="1">
    <source>
        <dbReference type="ARBA" id="ARBA00004479"/>
    </source>
</evidence>
<accession>A0A3Q3J4M2</accession>
<evidence type="ECO:0000313" key="13">
    <source>
        <dbReference type="Proteomes" id="UP000261600"/>
    </source>
</evidence>
<evidence type="ECO:0000256" key="4">
    <source>
        <dbReference type="ARBA" id="ARBA00022989"/>
    </source>
</evidence>
<name>A0A3Q3J4M2_MONAL</name>
<dbReference type="PROSITE" id="PS50853">
    <property type="entry name" value="FN3"/>
    <property type="match status" value="2"/>
</dbReference>
<sequence length="693" mass="77203">MPPFFWAVLWSAILPLALSGPDRCNVSVSSSARVAASPLLKSLQCHNDYYSFIHCSWRELTNTRLQLWLQTENRSLCKPYSPPGPGEPGIAHCRFEASVFAVGSQHTVFFLKEEPVTICSSAPHKPLHLSQLLRARTPVALSSRDAGDGGRLLSWSSPYPSSSALNKNLTYQLSYKTDRHDKWTTEDIMNTSVKLEKQLLLPGHRYEAKVRARVSVGQWSEWSPMVTWQTEQDTGQFPNLHCVLDGETVVICSWEVSRELDHFIAYQLACRSQPAAKPEICCKKPNVNSDPGGPMVKYNCSLPVADPAQLLELIPTHSAKSFEAYHRIRPTPPLQVKVTEKGSNWVVKWIAPPIASEVELSYQVSYYMTQDPGSSKLLNISLGSTSLTILGMSLAPSQHYQVKVRALVSERSLYKGIPSEWTNPVDWTSHAATWSFTTLIYVFTGLFVGSVFLILYCTIPACKRRVYLWVDSIPSPSKSKILSEFKFTISQTLIQSEDTSSCKVLRFDSISTCTSDSSLWSTKDTDQKCLEQEKGNWICDNLPTFSEKVKTLDRTSVNFSGPYIFCQASESKHTPVGIQCEDKEKEENISPSDSLSPVHVGLYRDDYMCLPGPPMSRSTQDLVSHGDASTNTHSHHIAELDQQCPDTTPWPEKPGLGDPTARDQPPAYTCGPFTSWPQGGNIHASGYCHLPPS</sequence>
<keyword evidence="5 9" id="KW-0472">Membrane</keyword>
<comment type="subcellular location">
    <subcellularLocation>
        <location evidence="1">Membrane</location>
        <topology evidence="1">Single-pass type I membrane protein</topology>
    </subcellularLocation>
</comment>
<dbReference type="Pfam" id="PF00041">
    <property type="entry name" value="fn3"/>
    <property type="match status" value="1"/>
</dbReference>
<dbReference type="RefSeq" id="XP_020476937.1">
    <property type="nucleotide sequence ID" value="XM_020621281.1"/>
</dbReference>
<dbReference type="GO" id="GO:0009897">
    <property type="term" value="C:external side of plasma membrane"/>
    <property type="evidence" value="ECO:0007669"/>
    <property type="project" value="TreeGrafter"/>
</dbReference>
<dbReference type="InterPro" id="IPR003961">
    <property type="entry name" value="FN3_dom"/>
</dbReference>
<feature type="signal peptide" evidence="10">
    <location>
        <begin position="1"/>
        <end position="19"/>
    </location>
</feature>
<evidence type="ECO:0000256" key="10">
    <source>
        <dbReference type="SAM" id="SignalP"/>
    </source>
</evidence>
<dbReference type="InterPro" id="IPR013783">
    <property type="entry name" value="Ig-like_fold"/>
</dbReference>
<dbReference type="InterPro" id="IPR036116">
    <property type="entry name" value="FN3_sf"/>
</dbReference>
<dbReference type="Gene3D" id="2.60.40.10">
    <property type="entry name" value="Immunoglobulins"/>
    <property type="match status" value="4"/>
</dbReference>
<reference evidence="12" key="1">
    <citation type="submission" date="2025-08" db="UniProtKB">
        <authorList>
            <consortium name="Ensembl"/>
        </authorList>
    </citation>
    <scope>IDENTIFICATION</scope>
</reference>
<evidence type="ECO:0000259" key="11">
    <source>
        <dbReference type="PROSITE" id="PS50853"/>
    </source>
</evidence>
<dbReference type="GeneID" id="109972444"/>
<dbReference type="CTD" id="1439"/>
<keyword evidence="2 9" id="KW-0812">Transmembrane</keyword>
<keyword evidence="7" id="KW-0325">Glycoprotein</keyword>
<keyword evidence="6" id="KW-0675">Receptor</keyword>
<dbReference type="AlphaFoldDB" id="A0A3Q3J4M2"/>
<dbReference type="PANTHER" id="PTHR23037">
    <property type="entry name" value="CYTOKINE RECEPTOR"/>
    <property type="match status" value="1"/>
</dbReference>
<feature type="chain" id="PRO_5018778768" description="Fibronectin type-III domain-containing protein" evidence="10">
    <location>
        <begin position="20"/>
        <end position="693"/>
    </location>
</feature>
<dbReference type="SUPFAM" id="SSF49265">
    <property type="entry name" value="Fibronectin type III"/>
    <property type="match status" value="4"/>
</dbReference>
<dbReference type="CDD" id="cd00063">
    <property type="entry name" value="FN3"/>
    <property type="match status" value="2"/>
</dbReference>
<keyword evidence="4 9" id="KW-1133">Transmembrane helix</keyword>
<feature type="transmembrane region" description="Helical" evidence="9">
    <location>
        <begin position="439"/>
        <end position="459"/>
    </location>
</feature>
<keyword evidence="13" id="KW-1185">Reference proteome</keyword>
<organism evidence="12 13">
    <name type="scientific">Monopterus albus</name>
    <name type="common">Swamp eel</name>
    <dbReference type="NCBI Taxonomy" id="43700"/>
    <lineage>
        <taxon>Eukaryota</taxon>
        <taxon>Metazoa</taxon>
        <taxon>Chordata</taxon>
        <taxon>Craniata</taxon>
        <taxon>Vertebrata</taxon>
        <taxon>Euteleostomi</taxon>
        <taxon>Actinopterygii</taxon>
        <taxon>Neopterygii</taxon>
        <taxon>Teleostei</taxon>
        <taxon>Neoteleostei</taxon>
        <taxon>Acanthomorphata</taxon>
        <taxon>Anabantaria</taxon>
        <taxon>Synbranchiformes</taxon>
        <taxon>Synbranchidae</taxon>
        <taxon>Monopterus</taxon>
    </lineage>
</organism>
<evidence type="ECO:0000256" key="2">
    <source>
        <dbReference type="ARBA" id="ARBA00022692"/>
    </source>
</evidence>
<evidence type="ECO:0000313" key="12">
    <source>
        <dbReference type="Ensembl" id="ENSMALP00000011615.1"/>
    </source>
</evidence>
<dbReference type="GO" id="GO:0004896">
    <property type="term" value="F:cytokine receptor activity"/>
    <property type="evidence" value="ECO:0007669"/>
    <property type="project" value="TreeGrafter"/>
</dbReference>
<dbReference type="PANTHER" id="PTHR23037:SF41">
    <property type="entry name" value="COLONY STIMULATING FACTOR 2 RECEPTOR, BETA, LOW-AFFINITY (GRANULOCYTE-MACROPHAGE) PRECURSOR"/>
    <property type="match status" value="1"/>
</dbReference>
<evidence type="ECO:0000256" key="6">
    <source>
        <dbReference type="ARBA" id="ARBA00023170"/>
    </source>
</evidence>
<evidence type="ECO:0000256" key="8">
    <source>
        <dbReference type="SAM" id="MobiDB-lite"/>
    </source>
</evidence>
<evidence type="ECO:0000256" key="7">
    <source>
        <dbReference type="ARBA" id="ARBA00023180"/>
    </source>
</evidence>
<feature type="region of interest" description="Disordered" evidence="8">
    <location>
        <begin position="643"/>
        <end position="673"/>
    </location>
</feature>
<keyword evidence="3 10" id="KW-0732">Signal</keyword>